<keyword evidence="3" id="KW-1185">Reference proteome</keyword>
<gene>
    <name evidence="2" type="ORF">NKR19_g5256</name>
</gene>
<dbReference type="EMBL" id="JANBVN010000070">
    <property type="protein sequence ID" value="KAJ9150565.1"/>
    <property type="molecule type" value="Genomic_DNA"/>
</dbReference>
<evidence type="ECO:0000259" key="1">
    <source>
        <dbReference type="Pfam" id="PF03992"/>
    </source>
</evidence>
<reference evidence="2" key="1">
    <citation type="submission" date="2022-07" db="EMBL/GenBank/DDBJ databases">
        <title>Fungi with potential for degradation of polypropylene.</title>
        <authorList>
            <person name="Gostincar C."/>
        </authorList>
    </citation>
    <scope>NUCLEOTIDE SEQUENCE</scope>
    <source>
        <strain evidence="2">EXF-13287</strain>
    </source>
</reference>
<dbReference type="Gene3D" id="3.30.70.100">
    <property type="match status" value="1"/>
</dbReference>
<sequence length="121" mass="13811">MAANQTSSCSVSVHVKVTVYPAYTEAFLAALKPTMDAVVAEPLNTFFEVYKLDKEPGVFKLAENWDSTAEYLYDVQLKKDYYKPYYATITPMLMKPVEVEVFDRMGADWVSVRKDSYPGRE</sequence>
<dbReference type="SUPFAM" id="SSF54909">
    <property type="entry name" value="Dimeric alpha+beta barrel"/>
    <property type="match status" value="1"/>
</dbReference>
<dbReference type="InterPro" id="IPR007138">
    <property type="entry name" value="ABM_dom"/>
</dbReference>
<feature type="domain" description="ABM" evidence="1">
    <location>
        <begin position="11"/>
        <end position="71"/>
    </location>
</feature>
<comment type="caution">
    <text evidence="2">The sequence shown here is derived from an EMBL/GenBank/DDBJ whole genome shotgun (WGS) entry which is preliminary data.</text>
</comment>
<organism evidence="2 3">
    <name type="scientific">Coniochaeta hoffmannii</name>
    <dbReference type="NCBI Taxonomy" id="91930"/>
    <lineage>
        <taxon>Eukaryota</taxon>
        <taxon>Fungi</taxon>
        <taxon>Dikarya</taxon>
        <taxon>Ascomycota</taxon>
        <taxon>Pezizomycotina</taxon>
        <taxon>Sordariomycetes</taxon>
        <taxon>Sordariomycetidae</taxon>
        <taxon>Coniochaetales</taxon>
        <taxon>Coniochaetaceae</taxon>
        <taxon>Coniochaeta</taxon>
    </lineage>
</organism>
<protein>
    <recommendedName>
        <fullName evidence="1">ABM domain-containing protein</fullName>
    </recommendedName>
</protein>
<proteinExistence type="predicted"/>
<dbReference type="Proteomes" id="UP001174691">
    <property type="component" value="Unassembled WGS sequence"/>
</dbReference>
<accession>A0AA38RM06</accession>
<name>A0AA38RM06_9PEZI</name>
<evidence type="ECO:0000313" key="3">
    <source>
        <dbReference type="Proteomes" id="UP001174691"/>
    </source>
</evidence>
<dbReference type="AlphaFoldDB" id="A0AA38RM06"/>
<dbReference type="Pfam" id="PF03992">
    <property type="entry name" value="ABM"/>
    <property type="match status" value="1"/>
</dbReference>
<dbReference type="InterPro" id="IPR011008">
    <property type="entry name" value="Dimeric_a/b-barrel"/>
</dbReference>
<evidence type="ECO:0000313" key="2">
    <source>
        <dbReference type="EMBL" id="KAJ9150565.1"/>
    </source>
</evidence>